<protein>
    <submittedName>
        <fullName evidence="1">Uncharacterized protein</fullName>
    </submittedName>
</protein>
<gene>
    <name evidence="1" type="ORF">EV182_000186</name>
</gene>
<evidence type="ECO:0000313" key="1">
    <source>
        <dbReference type="EMBL" id="KAJ1680351.1"/>
    </source>
</evidence>
<dbReference type="Proteomes" id="UP001145114">
    <property type="component" value="Unassembled WGS sequence"/>
</dbReference>
<organism evidence="1 2">
    <name type="scientific">Spiromyces aspiralis</name>
    <dbReference type="NCBI Taxonomy" id="68401"/>
    <lineage>
        <taxon>Eukaryota</taxon>
        <taxon>Fungi</taxon>
        <taxon>Fungi incertae sedis</taxon>
        <taxon>Zoopagomycota</taxon>
        <taxon>Kickxellomycotina</taxon>
        <taxon>Kickxellomycetes</taxon>
        <taxon>Kickxellales</taxon>
        <taxon>Kickxellaceae</taxon>
        <taxon>Spiromyces</taxon>
    </lineage>
</organism>
<comment type="caution">
    <text evidence="1">The sequence shown here is derived from an EMBL/GenBank/DDBJ whole genome shotgun (WGS) entry which is preliminary data.</text>
</comment>
<evidence type="ECO:0000313" key="2">
    <source>
        <dbReference type="Proteomes" id="UP001145114"/>
    </source>
</evidence>
<sequence length="87" mass="9141">MPPKDRKLSPEKRKAPSPELRGETMQVEAYTPPSNRTKRQIATGADSSKSGVQAGPSTATSGRTSTHTNCSRTGPPAPSRSGVAPPR</sequence>
<proteinExistence type="predicted"/>
<name>A0ACC1HYH0_9FUNG</name>
<dbReference type="EMBL" id="JAMZIH010000005">
    <property type="protein sequence ID" value="KAJ1680351.1"/>
    <property type="molecule type" value="Genomic_DNA"/>
</dbReference>
<accession>A0ACC1HYH0</accession>
<feature type="non-terminal residue" evidence="1">
    <location>
        <position position="87"/>
    </location>
</feature>
<reference evidence="1" key="1">
    <citation type="submission" date="2022-06" db="EMBL/GenBank/DDBJ databases">
        <title>Phylogenomic reconstructions and comparative analyses of Kickxellomycotina fungi.</title>
        <authorList>
            <person name="Reynolds N.K."/>
            <person name="Stajich J.E."/>
            <person name="Barry K."/>
            <person name="Grigoriev I.V."/>
            <person name="Crous P."/>
            <person name="Smith M.E."/>
        </authorList>
    </citation>
    <scope>NUCLEOTIDE SEQUENCE</scope>
    <source>
        <strain evidence="1">RSA 2271</strain>
    </source>
</reference>
<keyword evidence="2" id="KW-1185">Reference proteome</keyword>